<dbReference type="GO" id="GO:0004519">
    <property type="term" value="F:endonuclease activity"/>
    <property type="evidence" value="ECO:0007669"/>
    <property type="project" value="InterPro"/>
</dbReference>
<dbReference type="EMBL" id="FPHF01000028">
    <property type="protein sequence ID" value="SFV54724.1"/>
    <property type="molecule type" value="Genomic_DNA"/>
</dbReference>
<dbReference type="GO" id="GO:0008270">
    <property type="term" value="F:zinc ion binding"/>
    <property type="evidence" value="ECO:0007669"/>
    <property type="project" value="InterPro"/>
</dbReference>
<dbReference type="AlphaFoldDB" id="A0A1W1BMG2"/>
<sequence>MDSTTNFWQAPGNGKGFDSFLGDNSKMNNRTIGILSFIKEKSIIDGYVGEDEYKEKIVEYLSNNFNADKNDSLKTHFYKPALFYGFIHRNKNHDLSLSIEGNLFLNFYKQKNYKECLKLVVNQLDNTTYPNPATEKVKNLKLFPFRILFKLLLENKTISAKFISENLVHITEYEDVFEYERYKDLIKINSFRAQSTESTKFQKFNTWIVNSLVDLNILQLVHGQLSIRDEIISHIEVLYDKVSFSDMFFSSTTCEVNNSVADKRVKRDASLILDGKKRDNFLCSIDNEHNTFISKGVNYVEGHHVVPMFQQKNYNFKLDDVNNIVSLCPNCHREIHSADDKMKILNKLYQLNMSFMQSNNIGLNDLYKMYQCG</sequence>
<accession>A0A1W1BMG2</accession>
<dbReference type="CDD" id="cd00085">
    <property type="entry name" value="HNHc"/>
    <property type="match status" value="1"/>
</dbReference>
<protein>
    <recommendedName>
        <fullName evidence="1">HNH domain-containing protein</fullName>
    </recommendedName>
</protein>
<reference evidence="2" key="1">
    <citation type="submission" date="2016-10" db="EMBL/GenBank/DDBJ databases">
        <authorList>
            <person name="de Groot N.N."/>
        </authorList>
    </citation>
    <scope>NUCLEOTIDE SEQUENCE</scope>
</reference>
<evidence type="ECO:0000313" key="2">
    <source>
        <dbReference type="EMBL" id="SFV54724.1"/>
    </source>
</evidence>
<evidence type="ECO:0000259" key="1">
    <source>
        <dbReference type="Pfam" id="PF01844"/>
    </source>
</evidence>
<organism evidence="2">
    <name type="scientific">hydrothermal vent metagenome</name>
    <dbReference type="NCBI Taxonomy" id="652676"/>
    <lineage>
        <taxon>unclassified sequences</taxon>
        <taxon>metagenomes</taxon>
        <taxon>ecological metagenomes</taxon>
    </lineage>
</organism>
<dbReference type="InterPro" id="IPR002711">
    <property type="entry name" value="HNH"/>
</dbReference>
<proteinExistence type="predicted"/>
<name>A0A1W1BMG2_9ZZZZ</name>
<dbReference type="Pfam" id="PF01844">
    <property type="entry name" value="HNH"/>
    <property type="match status" value="1"/>
</dbReference>
<gene>
    <name evidence="2" type="ORF">MNB_SM-4-1726</name>
</gene>
<dbReference type="GO" id="GO:0003676">
    <property type="term" value="F:nucleic acid binding"/>
    <property type="evidence" value="ECO:0007669"/>
    <property type="project" value="InterPro"/>
</dbReference>
<dbReference type="InterPro" id="IPR003615">
    <property type="entry name" value="HNH_nuc"/>
</dbReference>
<feature type="domain" description="HNH" evidence="1">
    <location>
        <begin position="298"/>
        <end position="337"/>
    </location>
</feature>